<dbReference type="EMBL" id="JARQZJ010000075">
    <property type="protein sequence ID" value="KAK9882356.1"/>
    <property type="molecule type" value="Genomic_DNA"/>
</dbReference>
<sequence length="120" mass="13066">MANEHTECVTVVGCGNSIGSAIPSMILFRQETKARIPRQITFRFSGFCATELYAYNPDHIPEEAFGTSALSELPNPTYRDNTAVLPDESGEQEISTANVENSDASSTDTENFPLSLLSKC</sequence>
<reference evidence="2 3" key="1">
    <citation type="submission" date="2023-03" db="EMBL/GenBank/DDBJ databases">
        <title>Genome insight into feeding habits of ladybird beetles.</title>
        <authorList>
            <person name="Li H.-S."/>
            <person name="Huang Y.-H."/>
            <person name="Pang H."/>
        </authorList>
    </citation>
    <scope>NUCLEOTIDE SEQUENCE [LARGE SCALE GENOMIC DNA]</scope>
    <source>
        <strain evidence="2">SYSU_2023b</strain>
        <tissue evidence="2">Whole body</tissue>
    </source>
</reference>
<evidence type="ECO:0000256" key="1">
    <source>
        <dbReference type="SAM" id="MobiDB-lite"/>
    </source>
</evidence>
<feature type="compositionally biased region" description="Polar residues" evidence="1">
    <location>
        <begin position="92"/>
        <end position="112"/>
    </location>
</feature>
<feature type="region of interest" description="Disordered" evidence="1">
    <location>
        <begin position="80"/>
        <end position="112"/>
    </location>
</feature>
<organism evidence="2 3">
    <name type="scientific">Henosepilachna vigintioctopunctata</name>
    <dbReference type="NCBI Taxonomy" id="420089"/>
    <lineage>
        <taxon>Eukaryota</taxon>
        <taxon>Metazoa</taxon>
        <taxon>Ecdysozoa</taxon>
        <taxon>Arthropoda</taxon>
        <taxon>Hexapoda</taxon>
        <taxon>Insecta</taxon>
        <taxon>Pterygota</taxon>
        <taxon>Neoptera</taxon>
        <taxon>Endopterygota</taxon>
        <taxon>Coleoptera</taxon>
        <taxon>Polyphaga</taxon>
        <taxon>Cucujiformia</taxon>
        <taxon>Coccinelloidea</taxon>
        <taxon>Coccinellidae</taxon>
        <taxon>Epilachninae</taxon>
        <taxon>Epilachnini</taxon>
        <taxon>Henosepilachna</taxon>
    </lineage>
</organism>
<name>A0AAW1UFA1_9CUCU</name>
<dbReference type="Proteomes" id="UP001431783">
    <property type="component" value="Unassembled WGS sequence"/>
</dbReference>
<evidence type="ECO:0000313" key="3">
    <source>
        <dbReference type="Proteomes" id="UP001431783"/>
    </source>
</evidence>
<proteinExistence type="predicted"/>
<gene>
    <name evidence="2" type="ORF">WA026_020880</name>
</gene>
<accession>A0AAW1UFA1</accession>
<comment type="caution">
    <text evidence="2">The sequence shown here is derived from an EMBL/GenBank/DDBJ whole genome shotgun (WGS) entry which is preliminary data.</text>
</comment>
<protein>
    <submittedName>
        <fullName evidence="2">Uncharacterized protein</fullName>
    </submittedName>
</protein>
<keyword evidence="3" id="KW-1185">Reference proteome</keyword>
<dbReference type="AlphaFoldDB" id="A0AAW1UFA1"/>
<evidence type="ECO:0000313" key="2">
    <source>
        <dbReference type="EMBL" id="KAK9882356.1"/>
    </source>
</evidence>